<evidence type="ECO:0000313" key="2">
    <source>
        <dbReference type="Proteomes" id="UP000249008"/>
    </source>
</evidence>
<dbReference type="AlphaFoldDB" id="A0AAX1TPN9"/>
<sequence length="66" mass="8085">MTREKYFKDLKKRIDEVFLDFNKSGKEKKIELEEIKEILLNENVRDEYYEDLKKYIEIKLEAIGVL</sequence>
<gene>
    <name evidence="1" type="ORF">NCTC12112_00901</name>
</gene>
<protein>
    <submittedName>
        <fullName evidence="1">Uncharacterized protein</fullName>
    </submittedName>
</protein>
<dbReference type="Proteomes" id="UP000249008">
    <property type="component" value="Chromosome 1"/>
</dbReference>
<dbReference type="EMBL" id="LS483487">
    <property type="protein sequence ID" value="SQJ00607.1"/>
    <property type="molecule type" value="Genomic_DNA"/>
</dbReference>
<reference evidence="1 2" key="1">
    <citation type="submission" date="2018-06" db="EMBL/GenBank/DDBJ databases">
        <authorList>
            <consortium name="Pathogen Informatics"/>
            <person name="Doyle S."/>
        </authorList>
    </citation>
    <scope>NUCLEOTIDE SEQUENCE [LARGE SCALE GENOMIC DNA]</scope>
    <source>
        <strain evidence="1 2">NCTC12112</strain>
    </source>
</reference>
<dbReference type="GeneID" id="78455479"/>
<evidence type="ECO:0000313" key="1">
    <source>
        <dbReference type="EMBL" id="SQJ00607.1"/>
    </source>
</evidence>
<accession>A0AAX1TPN9</accession>
<name>A0AAX1TPN9_9FUSO</name>
<proteinExistence type="predicted"/>
<dbReference type="RefSeq" id="WP_005976553.1">
    <property type="nucleotide sequence ID" value="NZ_BAABXY010000001.1"/>
</dbReference>
<dbReference type="KEGG" id="ful:C4N20_11700"/>
<organism evidence="1 2">
    <name type="scientific">Fusobacterium ulcerans</name>
    <dbReference type="NCBI Taxonomy" id="861"/>
    <lineage>
        <taxon>Bacteria</taxon>
        <taxon>Fusobacteriati</taxon>
        <taxon>Fusobacteriota</taxon>
        <taxon>Fusobacteriia</taxon>
        <taxon>Fusobacteriales</taxon>
        <taxon>Fusobacteriaceae</taxon>
        <taxon>Fusobacterium</taxon>
    </lineage>
</organism>